<accession>A0A927H890</accession>
<sequence>MLNTIKLSIFIAAMVFISGCSSDDQRNSISEQPSSSDTQIINEQADKAVSTGEPEIVADQLKMPWSIEKSGNVLYVTEMEGTILKIEDGAAERQVVELEHELMTTGRGGLLGLELAPDFTDSNLAYAYYSYESNNGQFYRIVRLRLEGNSWKEEQILLDDIPSGMYHHGGRVKIGPDGKLYATVGDIYVAEIAQDLNLLGGKILRMNPDGSIPDDNPFPDSYIFSYGHRNPQGIAWSTDGSLYESEHGNNANDEINLIEAGQNYGWPIIEGNEVQEGMVSPQFTSGSDETWAPSGIAYSNGKLYAAALSGSAVIEFDLNSGERREIVNGLGRIRDVLVENDILYFISSNTDGRGTPQTDDDKLYRISLTESK</sequence>
<dbReference type="RefSeq" id="WP_190867186.1">
    <property type="nucleotide sequence ID" value="NZ_JACXIY010000049.1"/>
</dbReference>
<keyword evidence="3" id="KW-1185">Reference proteome</keyword>
<gene>
    <name evidence="2" type="ORF">IDH41_28245</name>
</gene>
<protein>
    <submittedName>
        <fullName evidence="2">Sorbosone dehydrogenase family protein</fullName>
    </submittedName>
</protein>
<dbReference type="InterPro" id="IPR012938">
    <property type="entry name" value="Glc/Sorbosone_DH"/>
</dbReference>
<feature type="domain" description="Glucose/Sorbosone dehydrogenase" evidence="1">
    <location>
        <begin position="61"/>
        <end position="353"/>
    </location>
</feature>
<reference evidence="2" key="1">
    <citation type="submission" date="2020-09" db="EMBL/GenBank/DDBJ databases">
        <title>A novel bacterium of genus Paenibacillus, isolated from South China Sea.</title>
        <authorList>
            <person name="Huang H."/>
            <person name="Mo K."/>
            <person name="Hu Y."/>
        </authorList>
    </citation>
    <scope>NUCLEOTIDE SEQUENCE</scope>
    <source>
        <strain evidence="2">IB182493</strain>
    </source>
</reference>
<dbReference type="PANTHER" id="PTHR19328:SF13">
    <property type="entry name" value="HIPL1 PROTEIN"/>
    <property type="match status" value="1"/>
</dbReference>
<dbReference type="InterPro" id="IPR011041">
    <property type="entry name" value="Quinoprot_gluc/sorb_DH_b-prop"/>
</dbReference>
<dbReference type="PANTHER" id="PTHR19328">
    <property type="entry name" value="HEDGEHOG-INTERACTING PROTEIN"/>
    <property type="match status" value="1"/>
</dbReference>
<dbReference type="Proteomes" id="UP000632125">
    <property type="component" value="Unassembled WGS sequence"/>
</dbReference>
<evidence type="ECO:0000313" key="3">
    <source>
        <dbReference type="Proteomes" id="UP000632125"/>
    </source>
</evidence>
<proteinExistence type="predicted"/>
<organism evidence="2 3">
    <name type="scientific">Paenibacillus arenilitoris</name>
    <dbReference type="NCBI Taxonomy" id="2772299"/>
    <lineage>
        <taxon>Bacteria</taxon>
        <taxon>Bacillati</taxon>
        <taxon>Bacillota</taxon>
        <taxon>Bacilli</taxon>
        <taxon>Bacillales</taxon>
        <taxon>Paenibacillaceae</taxon>
        <taxon>Paenibacillus</taxon>
    </lineage>
</organism>
<dbReference type="SUPFAM" id="SSF50952">
    <property type="entry name" value="Soluble quinoprotein glucose dehydrogenase"/>
    <property type="match status" value="1"/>
</dbReference>
<evidence type="ECO:0000259" key="1">
    <source>
        <dbReference type="Pfam" id="PF07995"/>
    </source>
</evidence>
<dbReference type="EMBL" id="JACXIY010000049">
    <property type="protein sequence ID" value="MBD2872476.1"/>
    <property type="molecule type" value="Genomic_DNA"/>
</dbReference>
<dbReference type="InterPro" id="IPR011042">
    <property type="entry name" value="6-blade_b-propeller_TolB-like"/>
</dbReference>
<comment type="caution">
    <text evidence="2">The sequence shown here is derived from an EMBL/GenBank/DDBJ whole genome shotgun (WGS) entry which is preliminary data.</text>
</comment>
<dbReference type="AlphaFoldDB" id="A0A927H890"/>
<evidence type="ECO:0000313" key="2">
    <source>
        <dbReference type="EMBL" id="MBD2872476.1"/>
    </source>
</evidence>
<dbReference type="Gene3D" id="2.120.10.30">
    <property type="entry name" value="TolB, C-terminal domain"/>
    <property type="match status" value="1"/>
</dbReference>
<dbReference type="PROSITE" id="PS51257">
    <property type="entry name" value="PROKAR_LIPOPROTEIN"/>
    <property type="match status" value="1"/>
</dbReference>
<name>A0A927H890_9BACL</name>
<dbReference type="Pfam" id="PF07995">
    <property type="entry name" value="GSDH"/>
    <property type="match status" value="1"/>
</dbReference>